<dbReference type="AlphaFoldDB" id="A0A839NEG0"/>
<evidence type="ECO:0000313" key="3">
    <source>
        <dbReference type="Proteomes" id="UP000559182"/>
    </source>
</evidence>
<evidence type="ECO:0000256" key="1">
    <source>
        <dbReference type="SAM" id="SignalP"/>
    </source>
</evidence>
<evidence type="ECO:0000313" key="2">
    <source>
        <dbReference type="EMBL" id="MBB2893545.1"/>
    </source>
</evidence>
<accession>A0A839NEG0</accession>
<proteinExistence type="predicted"/>
<reference evidence="2 3" key="1">
    <citation type="submission" date="2020-08" db="EMBL/GenBank/DDBJ databases">
        <title>Sequencing the genomes of 1000 actinobacteria strains.</title>
        <authorList>
            <person name="Klenk H.-P."/>
        </authorList>
    </citation>
    <scope>NUCLEOTIDE SEQUENCE [LARGE SCALE GENOMIC DNA]</scope>
    <source>
        <strain evidence="2 3">DSM 105369</strain>
    </source>
</reference>
<dbReference type="RefSeq" id="WP_183322009.1">
    <property type="nucleotide sequence ID" value="NZ_JACHVQ010000003.1"/>
</dbReference>
<keyword evidence="1" id="KW-0732">Signal</keyword>
<dbReference type="Proteomes" id="UP000559182">
    <property type="component" value="Unassembled WGS sequence"/>
</dbReference>
<evidence type="ECO:0008006" key="4">
    <source>
        <dbReference type="Google" id="ProtNLM"/>
    </source>
</evidence>
<name>A0A839NEG0_9MICO</name>
<gene>
    <name evidence="2" type="ORF">FHU39_003576</name>
</gene>
<comment type="caution">
    <text evidence="2">The sequence shown here is derived from an EMBL/GenBank/DDBJ whole genome shotgun (WGS) entry which is preliminary data.</text>
</comment>
<sequence>MRRLRLGLALASVLLLVTVPGAHAATRTAGPIPAATLSSMSWTASSQVTGATGVSYTYKFTTGALSLAVTSVTMTVPPGTSGTPAVGSVSPTSLAGGTVTLSGNTLTYTTVSLVLVSTAVSIQITGLTNTATAGSYTSTVTTRSLLGTTVDSGTTPALTFAGTLSVTSPASLAWAATLTGTDQTIGDTRATDQHLTANDNTGSGSGWHITAAATTPTSGRHSIAGGLLVNGSLTASASTSAPSASCVTTCTLPTNTTTYPVTIPTATSPTPVTIYTAAAGTGRGQIRLGGNSAANPFGWWIRVPGNAYVGTYTTTMTIATVSGP</sequence>
<dbReference type="EMBL" id="JACHVQ010000003">
    <property type="protein sequence ID" value="MBB2893545.1"/>
    <property type="molecule type" value="Genomic_DNA"/>
</dbReference>
<organism evidence="2 3">
    <name type="scientific">Flexivirga oryzae</name>
    <dbReference type="NCBI Taxonomy" id="1794944"/>
    <lineage>
        <taxon>Bacteria</taxon>
        <taxon>Bacillati</taxon>
        <taxon>Actinomycetota</taxon>
        <taxon>Actinomycetes</taxon>
        <taxon>Micrococcales</taxon>
        <taxon>Dermacoccaceae</taxon>
        <taxon>Flexivirga</taxon>
    </lineage>
</organism>
<protein>
    <recommendedName>
        <fullName evidence="4">WxL domain-containing protein</fullName>
    </recommendedName>
</protein>
<feature type="signal peptide" evidence="1">
    <location>
        <begin position="1"/>
        <end position="24"/>
    </location>
</feature>
<feature type="chain" id="PRO_5032822360" description="WxL domain-containing protein" evidence="1">
    <location>
        <begin position="25"/>
        <end position="324"/>
    </location>
</feature>
<keyword evidence="3" id="KW-1185">Reference proteome</keyword>